<dbReference type="EMBL" id="QLMJ01000023">
    <property type="protein sequence ID" value="RAK27524.1"/>
    <property type="molecule type" value="Genomic_DNA"/>
</dbReference>
<protein>
    <submittedName>
        <fullName evidence="3">Uncharacterized protein</fullName>
    </submittedName>
</protein>
<feature type="transmembrane region" description="Helical" evidence="2">
    <location>
        <begin position="16"/>
        <end position="37"/>
    </location>
</feature>
<dbReference type="AlphaFoldDB" id="A0A327Z1I4"/>
<evidence type="ECO:0000313" key="3">
    <source>
        <dbReference type="EMBL" id="RAK27524.1"/>
    </source>
</evidence>
<reference evidence="3 4" key="1">
    <citation type="submission" date="2018-06" db="EMBL/GenBank/DDBJ databases">
        <title>Genomic Encyclopedia of Type Strains, Phase III (KMG-III): the genomes of soil and plant-associated and newly described type strains.</title>
        <authorList>
            <person name="Whitman W."/>
        </authorList>
    </citation>
    <scope>NUCLEOTIDE SEQUENCE [LARGE SCALE GENOMIC DNA]</scope>
    <source>
        <strain evidence="3 4">CGMCC 4.7090</strain>
    </source>
</reference>
<sequence>MLLIVRVKSCSRPRGLHGATVSSAAALPLVSCGYGLLPLTDVVELGYPTVLVNLGAVVVIAIVVGTILRLLDPRLPGTSTGAQDPELPEVPQPRSGAEAGADQESSAGR</sequence>
<proteinExistence type="predicted"/>
<comment type="caution">
    <text evidence="3">The sequence shown here is derived from an EMBL/GenBank/DDBJ whole genome shotgun (WGS) entry which is preliminary data.</text>
</comment>
<keyword evidence="4" id="KW-1185">Reference proteome</keyword>
<keyword evidence="2" id="KW-0812">Transmembrane</keyword>
<feature type="region of interest" description="Disordered" evidence="1">
    <location>
        <begin position="78"/>
        <end position="109"/>
    </location>
</feature>
<gene>
    <name evidence="3" type="ORF">B0I29_123158</name>
</gene>
<keyword evidence="2" id="KW-0472">Membrane</keyword>
<evidence type="ECO:0000313" key="4">
    <source>
        <dbReference type="Proteomes" id="UP000249341"/>
    </source>
</evidence>
<feature type="transmembrane region" description="Helical" evidence="2">
    <location>
        <begin position="49"/>
        <end position="71"/>
    </location>
</feature>
<evidence type="ECO:0000256" key="2">
    <source>
        <dbReference type="SAM" id="Phobius"/>
    </source>
</evidence>
<organism evidence="3 4">
    <name type="scientific">Actinoplanes lutulentus</name>
    <dbReference type="NCBI Taxonomy" id="1287878"/>
    <lineage>
        <taxon>Bacteria</taxon>
        <taxon>Bacillati</taxon>
        <taxon>Actinomycetota</taxon>
        <taxon>Actinomycetes</taxon>
        <taxon>Micromonosporales</taxon>
        <taxon>Micromonosporaceae</taxon>
        <taxon>Actinoplanes</taxon>
    </lineage>
</organism>
<name>A0A327Z1I4_9ACTN</name>
<keyword evidence="2" id="KW-1133">Transmembrane helix</keyword>
<evidence type="ECO:0000256" key="1">
    <source>
        <dbReference type="SAM" id="MobiDB-lite"/>
    </source>
</evidence>
<accession>A0A327Z1I4</accession>
<dbReference type="Proteomes" id="UP000249341">
    <property type="component" value="Unassembled WGS sequence"/>
</dbReference>